<dbReference type="Pfam" id="PF02137">
    <property type="entry name" value="A_deamin"/>
    <property type="match status" value="1"/>
</dbReference>
<evidence type="ECO:0000256" key="2">
    <source>
        <dbReference type="SAM" id="MobiDB-lite"/>
    </source>
</evidence>
<reference evidence="5" key="1">
    <citation type="submission" date="2022-12" db="EMBL/GenBank/DDBJ databases">
        <title>Genome assemblies of Blomia tropicalis.</title>
        <authorList>
            <person name="Cui Y."/>
        </authorList>
    </citation>
    <scope>NUCLEOTIDE SEQUENCE</scope>
    <source>
        <tissue evidence="5">Adult mites</tissue>
    </source>
</reference>
<dbReference type="SMART" id="SM00552">
    <property type="entry name" value="ADEAMc"/>
    <property type="match status" value="1"/>
</dbReference>
<sequence>MDENDKDEIINEPMIESSQYSEVEKNETSKQTANNNNNDDEPNSDKAINFIENVVNENEFMCFKRKFIEENANAFLQSRNEDINLRFDLDETNVQYISSRITSVFSLSKSPIQVLNELFSDRSKVKIVDKGSYGPPHDPLHITCVSIYGVGDFLGRAKTKQESKQLAAKLAFEFINQLHISYVNSGFNTKVSKNKKSRSSKTTCFKPNSSTSPEFNQNCLPEIDDYSLSSNSQIDVHIPKREVEKISLSQNSNLDHPKILDQAISKAIYDAIMLKANVFSPESVDEFIKNSGENPSKYNSMDLWRYREISGFVLISDLDNSVQVLSLGTGTKCIGSEFLSMDGNVVHDCHAEILARRGLLCVLYDQMQALLDNDLIDKPQFILEPRDGGNGFRLKKHLKLHLYISSPPCGDARLFNFGDTTCKSSPNRFVKGLLRVKVEKGQGTIPMPINYISTWDGILSSMQRVTFMSCSDKITLWNVVGVQGALLSFFIEPIYIESLVTSKLFQPKHLFRALHGRVIQSEIYPLLGENSMFHVNEHKIGFFNQEVDNSKLHPINPIHSHNWFLTLNDDSQTIEILLSESGVNMLNNSSSRLCKKSLLKRFNRFITSQSSIPSIIPYNVESFDFELVYGQNTTKDLDEGTRLMLNNLKHTYAGLKNASCQYKLAKIALFKTMKKCGLGSWIKSPVDVDLFHNQFINN</sequence>
<feature type="domain" description="A to I editase" evidence="4">
    <location>
        <begin position="326"/>
        <end position="691"/>
    </location>
</feature>
<dbReference type="SUPFAM" id="SSF54768">
    <property type="entry name" value="dsRNA-binding domain-like"/>
    <property type="match status" value="1"/>
</dbReference>
<dbReference type="GO" id="GO:0008251">
    <property type="term" value="F:tRNA-specific adenosine deaminase activity"/>
    <property type="evidence" value="ECO:0007669"/>
    <property type="project" value="TreeGrafter"/>
</dbReference>
<evidence type="ECO:0000313" key="6">
    <source>
        <dbReference type="Proteomes" id="UP001142055"/>
    </source>
</evidence>
<dbReference type="GO" id="GO:0006382">
    <property type="term" value="P:adenosine to inosine editing"/>
    <property type="evidence" value="ECO:0007669"/>
    <property type="project" value="TreeGrafter"/>
</dbReference>
<dbReference type="GO" id="GO:0005737">
    <property type="term" value="C:cytoplasm"/>
    <property type="evidence" value="ECO:0007669"/>
    <property type="project" value="TreeGrafter"/>
</dbReference>
<proteinExistence type="predicted"/>
<dbReference type="GO" id="GO:0003725">
    <property type="term" value="F:double-stranded RNA binding"/>
    <property type="evidence" value="ECO:0007669"/>
    <property type="project" value="TreeGrafter"/>
</dbReference>
<name>A0A9Q0M3R8_BLOTA</name>
<evidence type="ECO:0000259" key="3">
    <source>
        <dbReference type="PROSITE" id="PS50137"/>
    </source>
</evidence>
<dbReference type="PROSITE" id="PS50141">
    <property type="entry name" value="A_DEAMIN_EDITASE"/>
    <property type="match status" value="1"/>
</dbReference>
<dbReference type="PANTHER" id="PTHR10910">
    <property type="entry name" value="EUKARYOTE SPECIFIC DSRNA BINDING PROTEIN"/>
    <property type="match status" value="1"/>
</dbReference>
<dbReference type="GO" id="GO:0003726">
    <property type="term" value="F:double-stranded RNA adenosine deaminase activity"/>
    <property type="evidence" value="ECO:0007669"/>
    <property type="project" value="TreeGrafter"/>
</dbReference>
<feature type="domain" description="DRBM" evidence="3">
    <location>
        <begin position="110"/>
        <end position="177"/>
    </location>
</feature>
<dbReference type="EMBL" id="JAPWDV010000003">
    <property type="protein sequence ID" value="KAJ6218655.1"/>
    <property type="molecule type" value="Genomic_DNA"/>
</dbReference>
<evidence type="ECO:0000313" key="5">
    <source>
        <dbReference type="EMBL" id="KAJ6218655.1"/>
    </source>
</evidence>
<evidence type="ECO:0000256" key="1">
    <source>
        <dbReference type="PROSITE-ProRule" id="PRU00266"/>
    </source>
</evidence>
<protein>
    <submittedName>
        <fullName evidence="5">Uncharacterized protein</fullName>
    </submittedName>
</protein>
<dbReference type="GO" id="GO:0005730">
    <property type="term" value="C:nucleolus"/>
    <property type="evidence" value="ECO:0007669"/>
    <property type="project" value="TreeGrafter"/>
</dbReference>
<keyword evidence="6" id="KW-1185">Reference proteome</keyword>
<dbReference type="InterPro" id="IPR002466">
    <property type="entry name" value="A_deamin"/>
</dbReference>
<accession>A0A9Q0M3R8</accession>
<dbReference type="PROSITE" id="PS50137">
    <property type="entry name" value="DS_RBD"/>
    <property type="match status" value="1"/>
</dbReference>
<evidence type="ECO:0000259" key="4">
    <source>
        <dbReference type="PROSITE" id="PS50141"/>
    </source>
</evidence>
<dbReference type="AlphaFoldDB" id="A0A9Q0M3R8"/>
<dbReference type="InterPro" id="IPR014720">
    <property type="entry name" value="dsRBD_dom"/>
</dbReference>
<organism evidence="5 6">
    <name type="scientific">Blomia tropicalis</name>
    <name type="common">Mite</name>
    <dbReference type="NCBI Taxonomy" id="40697"/>
    <lineage>
        <taxon>Eukaryota</taxon>
        <taxon>Metazoa</taxon>
        <taxon>Ecdysozoa</taxon>
        <taxon>Arthropoda</taxon>
        <taxon>Chelicerata</taxon>
        <taxon>Arachnida</taxon>
        <taxon>Acari</taxon>
        <taxon>Acariformes</taxon>
        <taxon>Sarcoptiformes</taxon>
        <taxon>Astigmata</taxon>
        <taxon>Glycyphagoidea</taxon>
        <taxon>Echimyopodidae</taxon>
        <taxon>Blomia</taxon>
    </lineage>
</organism>
<gene>
    <name evidence="5" type="ORF">RDWZM_009812</name>
</gene>
<keyword evidence="1" id="KW-0694">RNA-binding</keyword>
<comment type="caution">
    <text evidence="5">The sequence shown here is derived from an EMBL/GenBank/DDBJ whole genome shotgun (WGS) entry which is preliminary data.</text>
</comment>
<dbReference type="Gene3D" id="3.30.160.20">
    <property type="match status" value="1"/>
</dbReference>
<feature type="region of interest" description="Disordered" evidence="2">
    <location>
        <begin position="1"/>
        <end position="45"/>
    </location>
</feature>
<dbReference type="PANTHER" id="PTHR10910:SF62">
    <property type="entry name" value="AT07585P-RELATED"/>
    <property type="match status" value="1"/>
</dbReference>
<dbReference type="OMA" id="TCITIEN"/>
<dbReference type="GO" id="GO:0006396">
    <property type="term" value="P:RNA processing"/>
    <property type="evidence" value="ECO:0007669"/>
    <property type="project" value="InterPro"/>
</dbReference>
<dbReference type="Proteomes" id="UP001142055">
    <property type="component" value="Chromosome 3"/>
</dbReference>